<dbReference type="Proteomes" id="UP000326799">
    <property type="component" value="Unassembled WGS sequence"/>
</dbReference>
<evidence type="ECO:0000313" key="2">
    <source>
        <dbReference type="Proteomes" id="UP000326799"/>
    </source>
</evidence>
<sequence>MELRVYIISAGTSEIEWDEIRYPHVYSSIYSLFGYIPRNPVYISKYIQVFKADYGRGCFR</sequence>
<protein>
    <submittedName>
        <fullName evidence="1">Uncharacterized protein</fullName>
    </submittedName>
</protein>
<keyword evidence="2" id="KW-1185">Reference proteome</keyword>
<organism evidence="1 2">
    <name type="scientific">Aspergillus novoparasiticus</name>
    <dbReference type="NCBI Taxonomy" id="986946"/>
    <lineage>
        <taxon>Eukaryota</taxon>
        <taxon>Fungi</taxon>
        <taxon>Dikarya</taxon>
        <taxon>Ascomycota</taxon>
        <taxon>Pezizomycotina</taxon>
        <taxon>Eurotiomycetes</taxon>
        <taxon>Eurotiomycetidae</taxon>
        <taxon>Eurotiales</taxon>
        <taxon>Aspergillaceae</taxon>
        <taxon>Aspergillus</taxon>
        <taxon>Aspergillus subgen. Circumdati</taxon>
    </lineage>
</organism>
<dbReference type="AlphaFoldDB" id="A0A5N6ETI0"/>
<evidence type="ECO:0000313" key="1">
    <source>
        <dbReference type="EMBL" id="KAB8220862.1"/>
    </source>
</evidence>
<name>A0A5N6ETI0_9EURO</name>
<dbReference type="EMBL" id="ML733425">
    <property type="protein sequence ID" value="KAB8220862.1"/>
    <property type="molecule type" value="Genomic_DNA"/>
</dbReference>
<gene>
    <name evidence="1" type="ORF">BDV33DRAFT_171447</name>
</gene>
<accession>A0A5N6ETI0</accession>
<reference evidence="1 2" key="1">
    <citation type="submission" date="2019-04" db="EMBL/GenBank/DDBJ databases">
        <title>Fungal friends and foes A comparative genomics study of 23 Aspergillus species from section Flavi.</title>
        <authorList>
            <consortium name="DOE Joint Genome Institute"/>
            <person name="Kjaerbolling I."/>
            <person name="Vesth T.C."/>
            <person name="Frisvad J.C."/>
            <person name="Nybo J.L."/>
            <person name="Theobald S."/>
            <person name="Kildgaard S."/>
            <person name="Petersen T.I."/>
            <person name="Kuo A."/>
            <person name="Sato A."/>
            <person name="Lyhne E.K."/>
            <person name="Kogle M.E."/>
            <person name="Wiebenga A."/>
            <person name="Kun R.S."/>
            <person name="Lubbers R.J."/>
            <person name="Makela M.R."/>
            <person name="Barry K."/>
            <person name="Chovatia M."/>
            <person name="Clum A."/>
            <person name="Daum C."/>
            <person name="Haridas S."/>
            <person name="He G."/>
            <person name="LaButti K."/>
            <person name="Lipzen A."/>
            <person name="Mondo S."/>
            <person name="Pangilinan J."/>
            <person name="Riley R."/>
            <person name="Salamov A."/>
            <person name="Simmons B.A."/>
            <person name="Magnuson J.K."/>
            <person name="Henrissat B."/>
            <person name="Mortensen U.H."/>
            <person name="Larsen T.O."/>
            <person name="De vries R.P."/>
            <person name="Grigoriev I.V."/>
            <person name="Machida M."/>
            <person name="Baker S.E."/>
            <person name="Andersen M.R."/>
        </authorList>
    </citation>
    <scope>NUCLEOTIDE SEQUENCE [LARGE SCALE GENOMIC DNA]</scope>
    <source>
        <strain evidence="1 2">CBS 126849</strain>
    </source>
</reference>
<proteinExistence type="predicted"/>